<organism evidence="2 3">
    <name type="scientific">Ornithobacterium rhinotracheale</name>
    <dbReference type="NCBI Taxonomy" id="28251"/>
    <lineage>
        <taxon>Bacteria</taxon>
        <taxon>Pseudomonadati</taxon>
        <taxon>Bacteroidota</taxon>
        <taxon>Flavobacteriia</taxon>
        <taxon>Flavobacteriales</taxon>
        <taxon>Weeksellaceae</taxon>
        <taxon>Ornithobacterium</taxon>
    </lineage>
</organism>
<protein>
    <recommendedName>
        <fullName evidence="4">Lipoprotein</fullName>
    </recommendedName>
</protein>
<feature type="signal peptide" evidence="1">
    <location>
        <begin position="1"/>
        <end position="17"/>
    </location>
</feature>
<dbReference type="AlphaFoldDB" id="A0A3R5XSQ9"/>
<evidence type="ECO:0008006" key="4">
    <source>
        <dbReference type="Google" id="ProtNLM"/>
    </source>
</evidence>
<gene>
    <name evidence="2" type="ORF">EQP59_02215</name>
</gene>
<keyword evidence="1" id="KW-0732">Signal</keyword>
<dbReference type="RefSeq" id="WP_128500757.1">
    <property type="nucleotide sequence ID" value="NZ_CP035107.1"/>
</dbReference>
<dbReference type="Proteomes" id="UP000287701">
    <property type="component" value="Chromosome"/>
</dbReference>
<evidence type="ECO:0000256" key="1">
    <source>
        <dbReference type="SAM" id="SignalP"/>
    </source>
</evidence>
<sequence length="153" mass="17855">MKHINFIVLLVLCITLANCSNVSNDLKEINNEDFVYEKVVALKKNGIEVDESRLEQINNIKYIVEERIVYDSLGIFKIYDGSSEGFITYTRNSRDGRRIIRSKMYGNKVLLDRKHNHILDGTDTIKMFEIFISEKIIVAKSSQKDRIIVYKFK</sequence>
<feature type="chain" id="PRO_5018644284" description="Lipoprotein" evidence="1">
    <location>
        <begin position="18"/>
        <end position="153"/>
    </location>
</feature>
<reference evidence="2 3" key="1">
    <citation type="submission" date="2019-01" db="EMBL/GenBank/DDBJ databases">
        <title>Whole Genome of Ornithobacterium rhinotracheale FARPER-174b.</title>
        <authorList>
            <person name="Tataje-Lavanda L.A."/>
            <person name="Montalvan A."/>
            <person name="Montesinos R."/>
            <person name="Zimic M."/>
            <person name="Fernandez-Sanchez M."/>
            <person name="Fernandez-Diaz M."/>
        </authorList>
    </citation>
    <scope>NUCLEOTIDE SEQUENCE [LARGE SCALE GENOMIC DNA]</scope>
    <source>
        <strain evidence="2 3">FARPER-174b</strain>
    </source>
</reference>
<accession>A0A3R5XSQ9</accession>
<proteinExistence type="predicted"/>
<evidence type="ECO:0000313" key="2">
    <source>
        <dbReference type="EMBL" id="QAR30255.1"/>
    </source>
</evidence>
<name>A0A3R5XSQ9_ORNRH</name>
<dbReference type="OrthoDB" id="1150094at2"/>
<dbReference type="EMBL" id="CP035107">
    <property type="protein sequence ID" value="QAR30255.1"/>
    <property type="molecule type" value="Genomic_DNA"/>
</dbReference>
<evidence type="ECO:0000313" key="3">
    <source>
        <dbReference type="Proteomes" id="UP000287701"/>
    </source>
</evidence>